<accession>A0ABD0UYC4</accession>
<proteinExistence type="predicted"/>
<name>A0ABD0UYC4_DENTH</name>
<reference evidence="2 3" key="1">
    <citation type="journal article" date="2024" name="Plant Biotechnol. J.">
        <title>Dendrobium thyrsiflorum genome and its molecular insights into genes involved in important horticultural traits.</title>
        <authorList>
            <person name="Chen B."/>
            <person name="Wang J.Y."/>
            <person name="Zheng P.J."/>
            <person name="Li K.L."/>
            <person name="Liang Y.M."/>
            <person name="Chen X.F."/>
            <person name="Zhang C."/>
            <person name="Zhao X."/>
            <person name="He X."/>
            <person name="Zhang G.Q."/>
            <person name="Liu Z.J."/>
            <person name="Xu Q."/>
        </authorList>
    </citation>
    <scope>NUCLEOTIDE SEQUENCE [LARGE SCALE GENOMIC DNA]</scope>
    <source>
        <strain evidence="2">GZMU011</strain>
    </source>
</reference>
<keyword evidence="3" id="KW-1185">Reference proteome</keyword>
<comment type="caution">
    <text evidence="2">The sequence shown here is derived from an EMBL/GenBank/DDBJ whole genome shotgun (WGS) entry which is preliminary data.</text>
</comment>
<evidence type="ECO:0000313" key="2">
    <source>
        <dbReference type="EMBL" id="KAL0915382.1"/>
    </source>
</evidence>
<sequence length="125" mass="14261">MAEICLHSEVAAREVIAVAGLCPSSEGDEYLVSLSSFQWLGPRNKFKFVYSCRKEWKDIISHAKTKLTKEEEEAEEEEDLPEKGLPLLQSEEGPNMKIEHNLLAFSHGNWRAIWLINEGKSRFIA</sequence>
<evidence type="ECO:0000256" key="1">
    <source>
        <dbReference type="SAM" id="MobiDB-lite"/>
    </source>
</evidence>
<organism evidence="2 3">
    <name type="scientific">Dendrobium thyrsiflorum</name>
    <name type="common">Pinecone-like raceme dendrobium</name>
    <name type="synonym">Orchid</name>
    <dbReference type="NCBI Taxonomy" id="117978"/>
    <lineage>
        <taxon>Eukaryota</taxon>
        <taxon>Viridiplantae</taxon>
        <taxon>Streptophyta</taxon>
        <taxon>Embryophyta</taxon>
        <taxon>Tracheophyta</taxon>
        <taxon>Spermatophyta</taxon>
        <taxon>Magnoliopsida</taxon>
        <taxon>Liliopsida</taxon>
        <taxon>Asparagales</taxon>
        <taxon>Orchidaceae</taxon>
        <taxon>Epidendroideae</taxon>
        <taxon>Malaxideae</taxon>
        <taxon>Dendrobiinae</taxon>
        <taxon>Dendrobium</taxon>
    </lineage>
</organism>
<dbReference type="AlphaFoldDB" id="A0ABD0UYC4"/>
<protein>
    <submittedName>
        <fullName evidence="2">Uncharacterized protein</fullName>
    </submittedName>
</protein>
<dbReference type="EMBL" id="JANQDX010000012">
    <property type="protein sequence ID" value="KAL0915382.1"/>
    <property type="molecule type" value="Genomic_DNA"/>
</dbReference>
<feature type="region of interest" description="Disordered" evidence="1">
    <location>
        <begin position="67"/>
        <end position="89"/>
    </location>
</feature>
<gene>
    <name evidence="2" type="ORF">M5K25_015794</name>
</gene>
<evidence type="ECO:0000313" key="3">
    <source>
        <dbReference type="Proteomes" id="UP001552299"/>
    </source>
</evidence>
<feature type="compositionally biased region" description="Acidic residues" evidence="1">
    <location>
        <begin position="70"/>
        <end position="80"/>
    </location>
</feature>
<dbReference type="Proteomes" id="UP001552299">
    <property type="component" value="Unassembled WGS sequence"/>
</dbReference>